<keyword evidence="4 9" id="KW-0418">Kinase</keyword>
<evidence type="ECO:0000256" key="8">
    <source>
        <dbReference type="PIRSR" id="PIRSR630616-3"/>
    </source>
</evidence>
<feature type="binding site" evidence="7">
    <location>
        <begin position="255"/>
        <end position="256"/>
    </location>
    <ligand>
        <name>ATP</name>
        <dbReference type="ChEBI" id="CHEBI:30616"/>
    </ligand>
</feature>
<feature type="compositionally biased region" description="Low complexity" evidence="10">
    <location>
        <begin position="95"/>
        <end position="109"/>
    </location>
</feature>
<feature type="cross-link" description="Glycyl lysine isopeptide (Lys-Gly) (interchain with G-Cter in SUMO2)" evidence="8">
    <location>
        <position position="253"/>
    </location>
</feature>
<dbReference type="InterPro" id="IPR008271">
    <property type="entry name" value="Ser/Thr_kinase_AS"/>
</dbReference>
<name>A0A9P8AKR5_9ASCO</name>
<feature type="binding site" evidence="7">
    <location>
        <position position="138"/>
    </location>
    <ligand>
        <name>ATP</name>
        <dbReference type="ChEBI" id="CHEBI:30616"/>
    </ligand>
</feature>
<dbReference type="Pfam" id="PF00069">
    <property type="entry name" value="Pkinase"/>
    <property type="match status" value="1"/>
</dbReference>
<feature type="compositionally biased region" description="Polar residues" evidence="10">
    <location>
        <begin position="84"/>
        <end position="94"/>
    </location>
</feature>
<dbReference type="Gene3D" id="3.30.200.20">
    <property type="entry name" value="Phosphorylase Kinase, domain 1"/>
    <property type="match status" value="1"/>
</dbReference>
<feature type="domain" description="Protein kinase" evidence="11">
    <location>
        <begin position="128"/>
        <end position="412"/>
    </location>
</feature>
<evidence type="ECO:0000256" key="6">
    <source>
        <dbReference type="PIRSR" id="PIRSR630616-1"/>
    </source>
</evidence>
<proteinExistence type="inferred from homology"/>
<evidence type="ECO:0000256" key="3">
    <source>
        <dbReference type="ARBA" id="ARBA00022741"/>
    </source>
</evidence>
<dbReference type="RefSeq" id="XP_043051643.1">
    <property type="nucleotide sequence ID" value="XM_043190966.1"/>
</dbReference>
<feature type="compositionally biased region" description="Basic and acidic residues" evidence="10">
    <location>
        <begin position="11"/>
        <end position="26"/>
    </location>
</feature>
<feature type="region of interest" description="Disordered" evidence="10">
    <location>
        <begin position="282"/>
        <end position="312"/>
    </location>
</feature>
<comment type="catalytic activity">
    <reaction evidence="9">
        <text>L-threonyl-[protein] + ATP = O-phospho-L-threonyl-[protein] + ADP + H(+)</text>
        <dbReference type="Rhea" id="RHEA:46608"/>
        <dbReference type="Rhea" id="RHEA-COMP:11060"/>
        <dbReference type="Rhea" id="RHEA-COMP:11605"/>
        <dbReference type="ChEBI" id="CHEBI:15378"/>
        <dbReference type="ChEBI" id="CHEBI:30013"/>
        <dbReference type="ChEBI" id="CHEBI:30616"/>
        <dbReference type="ChEBI" id="CHEBI:61977"/>
        <dbReference type="ChEBI" id="CHEBI:456216"/>
        <dbReference type="EC" id="2.7.11.1"/>
    </reaction>
</comment>
<evidence type="ECO:0000256" key="2">
    <source>
        <dbReference type="ARBA" id="ARBA00022679"/>
    </source>
</evidence>
<evidence type="ECO:0000256" key="9">
    <source>
        <dbReference type="RuleBase" id="RU367134"/>
    </source>
</evidence>
<evidence type="ECO:0000313" key="13">
    <source>
        <dbReference type="Proteomes" id="UP000790833"/>
    </source>
</evidence>
<gene>
    <name evidence="12" type="primary">IPL1</name>
    <name evidence="12" type="ORF">KQ657_000110</name>
</gene>
<reference evidence="12" key="1">
    <citation type="submission" date="2021-03" db="EMBL/GenBank/DDBJ databases">
        <authorList>
            <person name="Palmer J.M."/>
        </authorList>
    </citation>
    <scope>NUCLEOTIDE SEQUENCE</scope>
    <source>
        <strain evidence="12">ARV_011</strain>
    </source>
</reference>
<dbReference type="SMART" id="SM00220">
    <property type="entry name" value="S_TKc"/>
    <property type="match status" value="1"/>
</dbReference>
<dbReference type="GO" id="GO:0005524">
    <property type="term" value="F:ATP binding"/>
    <property type="evidence" value="ECO:0007669"/>
    <property type="project" value="UniProtKB-UniRule"/>
</dbReference>
<dbReference type="Gene3D" id="1.10.510.10">
    <property type="entry name" value="Transferase(Phosphotransferase) domain 1"/>
    <property type="match status" value="1"/>
</dbReference>
<dbReference type="Proteomes" id="UP000790833">
    <property type="component" value="Unassembled WGS sequence"/>
</dbReference>
<dbReference type="FunFam" id="3.30.200.20:FF:000042">
    <property type="entry name" value="Aurora kinase A"/>
    <property type="match status" value="1"/>
</dbReference>
<dbReference type="InterPro" id="IPR000719">
    <property type="entry name" value="Prot_kinase_dom"/>
</dbReference>
<dbReference type="PROSITE" id="PS50011">
    <property type="entry name" value="PROTEIN_KINASE_DOM"/>
    <property type="match status" value="1"/>
</dbReference>
<feature type="region of interest" description="Disordered" evidence="10">
    <location>
        <begin position="1"/>
        <end position="109"/>
    </location>
</feature>
<dbReference type="EC" id="2.7.11.1" evidence="9"/>
<feature type="binding site" evidence="7">
    <location>
        <position position="269"/>
    </location>
    <ligand>
        <name>ATP</name>
        <dbReference type="ChEBI" id="CHEBI:30616"/>
    </ligand>
</feature>
<keyword evidence="3 7" id="KW-0547">Nucleotide-binding</keyword>
<keyword evidence="13" id="KW-1185">Reference proteome</keyword>
<dbReference type="InterPro" id="IPR011009">
    <property type="entry name" value="Kinase-like_dom_sf"/>
</dbReference>
<keyword evidence="2 9" id="KW-0808">Transferase</keyword>
<dbReference type="PROSITE" id="PS00108">
    <property type="entry name" value="PROTEIN_KINASE_ST"/>
    <property type="match status" value="1"/>
</dbReference>
<evidence type="ECO:0000259" key="11">
    <source>
        <dbReference type="PROSITE" id="PS50011"/>
    </source>
</evidence>
<dbReference type="GO" id="GO:0004674">
    <property type="term" value="F:protein serine/threonine kinase activity"/>
    <property type="evidence" value="ECO:0007669"/>
    <property type="project" value="UniProtKB-KW"/>
</dbReference>
<dbReference type="SUPFAM" id="SSF56112">
    <property type="entry name" value="Protein kinase-like (PK-like)"/>
    <property type="match status" value="1"/>
</dbReference>
<protein>
    <recommendedName>
        <fullName evidence="9">Aurora kinase</fullName>
        <ecNumber evidence="9">2.7.11.1</ecNumber>
    </recommendedName>
</protein>
<comment type="caution">
    <text evidence="12">The sequence shown here is derived from an EMBL/GenBank/DDBJ whole genome shotgun (WGS) entry which is preliminary data.</text>
</comment>
<feature type="compositionally biased region" description="Polar residues" evidence="10">
    <location>
        <begin position="55"/>
        <end position="73"/>
    </location>
</feature>
<dbReference type="EMBL" id="JAHMUF010000001">
    <property type="protein sequence ID" value="KAG7196098.1"/>
    <property type="molecule type" value="Genomic_DNA"/>
</dbReference>
<feature type="binding site" evidence="7">
    <location>
        <begin position="206"/>
        <end position="208"/>
    </location>
    <ligand>
        <name>ATP</name>
        <dbReference type="ChEBI" id="CHEBI:30616"/>
    </ligand>
</feature>
<accession>A0A9P8AKR5</accession>
<evidence type="ECO:0000256" key="1">
    <source>
        <dbReference type="ARBA" id="ARBA00022527"/>
    </source>
</evidence>
<dbReference type="PANTHER" id="PTHR24350">
    <property type="entry name" value="SERINE/THREONINE-PROTEIN KINASE IAL-RELATED"/>
    <property type="match status" value="1"/>
</dbReference>
<feature type="binding site" evidence="7">
    <location>
        <position position="157"/>
    </location>
    <ligand>
        <name>ATP</name>
        <dbReference type="ChEBI" id="CHEBI:30616"/>
    </ligand>
</feature>
<evidence type="ECO:0000313" key="12">
    <source>
        <dbReference type="EMBL" id="KAG7196098.1"/>
    </source>
</evidence>
<dbReference type="OrthoDB" id="377346at2759"/>
<dbReference type="CDD" id="cd14007">
    <property type="entry name" value="STKc_Aurora"/>
    <property type="match status" value="1"/>
</dbReference>
<feature type="compositionally biased region" description="Low complexity" evidence="10">
    <location>
        <begin position="1"/>
        <end position="10"/>
    </location>
</feature>
<evidence type="ECO:0000256" key="7">
    <source>
        <dbReference type="PIRSR" id="PIRSR630616-2"/>
    </source>
</evidence>
<keyword evidence="5 7" id="KW-0067">ATP-binding</keyword>
<organism evidence="12 13">
    <name type="scientific">Scheffersomyces spartinae</name>
    <dbReference type="NCBI Taxonomy" id="45513"/>
    <lineage>
        <taxon>Eukaryota</taxon>
        <taxon>Fungi</taxon>
        <taxon>Dikarya</taxon>
        <taxon>Ascomycota</taxon>
        <taxon>Saccharomycotina</taxon>
        <taxon>Pichiomycetes</taxon>
        <taxon>Debaryomycetaceae</taxon>
        <taxon>Scheffersomyces</taxon>
    </lineage>
</organism>
<evidence type="ECO:0000256" key="10">
    <source>
        <dbReference type="SAM" id="MobiDB-lite"/>
    </source>
</evidence>
<sequence>MSVSSLSSLESRIKKLSESLSHDHTPGSKSRSLRKPLSTFVINTYDNNQKKVNKRPSQSSSHGNHGTPKLNSRAQRHTDIGPSTRFSTSASNNGPGSISRLHLSSSVPSSPISQYPIPPSLELSIKDFEVGKPLGRGKLGRVYCCRHIGSNYVCALKVMSKEQLTSQGLELNLRREIEISRNLVHPKLCRLLSFFHDDDNVYLVIEYAVGGELYYSLKKQGLFNNPQASNYTFQLTQALIYLRLKGVVHRDIKPENILVTEGNNIKLSDFGWSVKLSSSKADSTLNESRPPKRLLLGNSHKPSLLPTSAKPQNKRHTLCGTLDYLPPEMIESKVHDAQVDNWALGVLIYEMLVGKPPFEEADKGDTYKRIVNIDVRYPDYLDPLAKDLIGSLLQKIPSERLLLTKVMSHPWIVRYKPQWKQYSLPH</sequence>
<evidence type="ECO:0000256" key="4">
    <source>
        <dbReference type="ARBA" id="ARBA00022777"/>
    </source>
</evidence>
<comment type="similarity">
    <text evidence="9">Belongs to the protein kinase superfamily. Ser/Thr protein kinase family. Aurora subfamily.</text>
</comment>
<dbReference type="AlphaFoldDB" id="A0A9P8AKR5"/>
<keyword evidence="1 9" id="KW-0723">Serine/threonine-protein kinase</keyword>
<feature type="active site" description="Proton acceptor" evidence="6">
    <location>
        <position position="251"/>
    </location>
</feature>
<dbReference type="InterPro" id="IPR030616">
    <property type="entry name" value="Aur-like"/>
</dbReference>
<dbReference type="GeneID" id="66113484"/>
<evidence type="ECO:0000256" key="5">
    <source>
        <dbReference type="ARBA" id="ARBA00022840"/>
    </source>
</evidence>
<comment type="catalytic activity">
    <reaction evidence="9">
        <text>L-seryl-[protein] + ATP = O-phospho-L-seryl-[protein] + ADP + H(+)</text>
        <dbReference type="Rhea" id="RHEA:17989"/>
        <dbReference type="Rhea" id="RHEA-COMP:9863"/>
        <dbReference type="Rhea" id="RHEA-COMP:11604"/>
        <dbReference type="ChEBI" id="CHEBI:15378"/>
        <dbReference type="ChEBI" id="CHEBI:29999"/>
        <dbReference type="ChEBI" id="CHEBI:30616"/>
        <dbReference type="ChEBI" id="CHEBI:83421"/>
        <dbReference type="ChEBI" id="CHEBI:456216"/>
        <dbReference type="EC" id="2.7.11.1"/>
    </reaction>
</comment>